<dbReference type="GO" id="GO:0072357">
    <property type="term" value="C:PTW/PP1 phosphatase complex"/>
    <property type="evidence" value="ECO:0007669"/>
    <property type="project" value="TreeGrafter"/>
</dbReference>
<feature type="domain" description="C3H1-type" evidence="6">
    <location>
        <begin position="918"/>
        <end position="944"/>
    </location>
</feature>
<keyword evidence="3 4" id="KW-0862">Zinc</keyword>
<evidence type="ECO:0000313" key="7">
    <source>
        <dbReference type="EMBL" id="POY73976.1"/>
    </source>
</evidence>
<dbReference type="AlphaFoldDB" id="A0A2S5BB22"/>
<feature type="region of interest" description="Disordered" evidence="5">
    <location>
        <begin position="479"/>
        <end position="525"/>
    </location>
</feature>
<comment type="caution">
    <text evidence="7">The sequence shown here is derived from an EMBL/GenBank/DDBJ whole genome shotgun (WGS) entry which is preliminary data.</text>
</comment>
<evidence type="ECO:0000256" key="4">
    <source>
        <dbReference type="PROSITE-ProRule" id="PRU00723"/>
    </source>
</evidence>
<dbReference type="GO" id="GO:0000785">
    <property type="term" value="C:chromatin"/>
    <property type="evidence" value="ECO:0007669"/>
    <property type="project" value="TreeGrafter"/>
</dbReference>
<keyword evidence="2 4" id="KW-0863">Zinc-finger</keyword>
<dbReference type="PANTHER" id="PTHR46557">
    <property type="entry name" value="SERINE/THREONINE-PROTEIN PHOSPHATASE 1 REGULATORY SUBUNIT 10-RELATED"/>
    <property type="match status" value="1"/>
</dbReference>
<feature type="region of interest" description="Disordered" evidence="5">
    <location>
        <begin position="841"/>
        <end position="921"/>
    </location>
</feature>
<evidence type="ECO:0000256" key="2">
    <source>
        <dbReference type="ARBA" id="ARBA00022771"/>
    </source>
</evidence>
<reference evidence="7 8" key="1">
    <citation type="journal article" date="2018" name="Front. Microbiol.">
        <title>Prospects for Fungal Bioremediation of Acidic Radioactive Waste Sites: Characterization and Genome Sequence of Rhodotorula taiwanensis MD1149.</title>
        <authorList>
            <person name="Tkavc R."/>
            <person name="Matrosova V.Y."/>
            <person name="Grichenko O.E."/>
            <person name="Gostincar C."/>
            <person name="Volpe R.P."/>
            <person name="Klimenkova P."/>
            <person name="Gaidamakova E.K."/>
            <person name="Zhou C.E."/>
            <person name="Stewart B.J."/>
            <person name="Lyman M.G."/>
            <person name="Malfatti S.A."/>
            <person name="Rubinfeld B."/>
            <person name="Courtot M."/>
            <person name="Singh J."/>
            <person name="Dalgard C.L."/>
            <person name="Hamilton T."/>
            <person name="Frey K.G."/>
            <person name="Gunde-Cimerman N."/>
            <person name="Dugan L."/>
            <person name="Daly M.J."/>
        </authorList>
    </citation>
    <scope>NUCLEOTIDE SEQUENCE [LARGE SCALE GENOMIC DNA]</scope>
    <source>
        <strain evidence="7 8">MD1149</strain>
    </source>
</reference>
<feature type="compositionally biased region" description="Low complexity" evidence="5">
    <location>
        <begin position="202"/>
        <end position="252"/>
    </location>
</feature>
<dbReference type="InterPro" id="IPR017923">
    <property type="entry name" value="TFIIS_N"/>
</dbReference>
<name>A0A2S5BB22_9BASI</name>
<organism evidence="7 8">
    <name type="scientific">Rhodotorula taiwanensis</name>
    <dbReference type="NCBI Taxonomy" id="741276"/>
    <lineage>
        <taxon>Eukaryota</taxon>
        <taxon>Fungi</taxon>
        <taxon>Dikarya</taxon>
        <taxon>Basidiomycota</taxon>
        <taxon>Pucciniomycotina</taxon>
        <taxon>Microbotryomycetes</taxon>
        <taxon>Sporidiobolales</taxon>
        <taxon>Sporidiobolaceae</taxon>
        <taxon>Rhodotorula</taxon>
    </lineage>
</organism>
<evidence type="ECO:0000256" key="5">
    <source>
        <dbReference type="SAM" id="MobiDB-lite"/>
    </source>
</evidence>
<feature type="zinc finger region" description="C3H1-type" evidence="4">
    <location>
        <begin position="918"/>
        <end position="944"/>
    </location>
</feature>
<accession>A0A2S5BB22</accession>
<feature type="region of interest" description="Disordered" evidence="5">
    <location>
        <begin position="202"/>
        <end position="268"/>
    </location>
</feature>
<dbReference type="SUPFAM" id="SSF90229">
    <property type="entry name" value="CCCH zinc finger"/>
    <property type="match status" value="1"/>
</dbReference>
<dbReference type="GO" id="GO:0008270">
    <property type="term" value="F:zinc ion binding"/>
    <property type="evidence" value="ECO:0007669"/>
    <property type="project" value="UniProtKB-KW"/>
</dbReference>
<proteinExistence type="predicted"/>
<gene>
    <name evidence="7" type="ORF">BMF94_2787</name>
</gene>
<dbReference type="Gene3D" id="1.20.930.10">
    <property type="entry name" value="Conserved domain common to transcription factors TFIIS, elongin A, CRSP70"/>
    <property type="match status" value="1"/>
</dbReference>
<dbReference type="OrthoDB" id="6159439at2759"/>
<evidence type="ECO:0000313" key="8">
    <source>
        <dbReference type="Proteomes" id="UP000237144"/>
    </source>
</evidence>
<dbReference type="EMBL" id="PJQD01000029">
    <property type="protein sequence ID" value="POY73976.1"/>
    <property type="molecule type" value="Genomic_DNA"/>
</dbReference>
<dbReference type="InterPro" id="IPR000571">
    <property type="entry name" value="Znf_CCCH"/>
</dbReference>
<keyword evidence="8" id="KW-1185">Reference proteome</keyword>
<dbReference type="PANTHER" id="PTHR46557:SF1">
    <property type="entry name" value="SERINE_THREONINE-PROTEIN PHOSPHATASE 1 REGULATORY SUBUNIT 10"/>
    <property type="match status" value="1"/>
</dbReference>
<evidence type="ECO:0000259" key="6">
    <source>
        <dbReference type="PROSITE" id="PS50103"/>
    </source>
</evidence>
<dbReference type="Proteomes" id="UP000237144">
    <property type="component" value="Unassembled WGS sequence"/>
</dbReference>
<keyword evidence="1 4" id="KW-0479">Metal-binding</keyword>
<dbReference type="InterPro" id="IPR035441">
    <property type="entry name" value="TFIIS/LEDGF_dom_sf"/>
</dbReference>
<dbReference type="InterPro" id="IPR036855">
    <property type="entry name" value="Znf_CCCH_sf"/>
</dbReference>
<sequence length="944" mass="100053">MSAYHGSYAPDEASLFDEQMSLAPSFSTSVDASGGADLATPMHDATAYGAGPSSNGPHGVGVFADPAAGMYRPPSTDGLYSAFQPTSLPAYSGVVAPFSQVYQDHRHLSPFGHFPPMPTASTSSASAPSVLSPAHAYPANFTTAPSVLAVQGMVHQQSRVQQHPGFLDPRQQVALLQQENDQGAGISLATITPRQVESFSVASTPTASVSPPPSSTSTARASKPSASTSRKVSGSADSTAKKPSATASSSAARTKRPPSASPAPSAYDPQEWLSLLPTIRANLTQKRLQTAALSTAPKLLKDLRLFSHEGSADSPWGDASDVPPDGRAEVLHHLLQYAKDEFWRVFLDVGKQASVKGKGKISSSAGDDPDGSIRSDALDLLQAWLEGASKSIVREKAQAGPTTEKDRKRKELEQATLVYVLKALAKLPLTYEHLISYKKVAKRVKVISDRAPEGGAVKGAATQLVAKWSKVQAAKVAETKNGSSAGAVPATAAKRKADTPDIPAKKAKTAAPPVKKPTPIPAAPKVALPKFQKAPAPAEPPRPAFMAALAGLQKPAASSSSAADDATVTKATAPKSSVAVKKKKKTVHWPKDDAKLCDYREIEAREMPESDAEEIGSENHHLMDQQEGQSLLQHFEEEVEMEAEIDWYTPINVEIPETDDFAALREPKQSLEVGVQTEREATTMEVEFDSSVESPGEGLVAEEEIVDDTSIKEIALHSSLADDGGIRLVIAQAQLSQADPGLPASNDQITALLGQLTTNGFAQTVEANEAVLPASLNPHQTPYGAGPQAQPSTNEIDAATLDALKQYNAADIAAIIQNVPSFQGLDLSAIGVGPASAPYPSAPHQAPLHDQPYNGYVPPPPQGGPPQGWAPYPGQQQQPPQGMGMYNGYQPPQQQQLGPPVPNFQPQHRAPRPHNPAKEKTVQCRFFRSPKGCDWGDRCRFLHG</sequence>
<evidence type="ECO:0000256" key="1">
    <source>
        <dbReference type="ARBA" id="ARBA00022723"/>
    </source>
</evidence>
<protein>
    <recommendedName>
        <fullName evidence="6">C3H1-type domain-containing protein</fullName>
    </recommendedName>
</protein>
<dbReference type="Pfam" id="PF08711">
    <property type="entry name" value="Med26"/>
    <property type="match status" value="1"/>
</dbReference>
<dbReference type="GO" id="GO:0008157">
    <property type="term" value="F:protein phosphatase 1 binding"/>
    <property type="evidence" value="ECO:0007669"/>
    <property type="project" value="TreeGrafter"/>
</dbReference>
<dbReference type="PROSITE" id="PS50103">
    <property type="entry name" value="ZF_C3H1"/>
    <property type="match status" value="1"/>
</dbReference>
<evidence type="ECO:0000256" key="3">
    <source>
        <dbReference type="ARBA" id="ARBA00022833"/>
    </source>
</evidence>
<feature type="region of interest" description="Disordered" evidence="5">
    <location>
        <begin position="558"/>
        <end position="579"/>
    </location>
</feature>
<feature type="compositionally biased region" description="Low complexity" evidence="5">
    <location>
        <begin position="867"/>
        <end position="898"/>
    </location>
</feature>